<gene>
    <name evidence="3" type="ORF">BDY21DRAFT_278344</name>
</gene>
<dbReference type="Proteomes" id="UP000799766">
    <property type="component" value="Unassembled WGS sequence"/>
</dbReference>
<keyword evidence="2" id="KW-0472">Membrane</keyword>
<dbReference type="NCBIfam" id="TIGR01662">
    <property type="entry name" value="HAD-SF-IIIA"/>
    <property type="match status" value="1"/>
</dbReference>
<dbReference type="InterPro" id="IPR013954">
    <property type="entry name" value="PNK3P"/>
</dbReference>
<dbReference type="OrthoDB" id="19045at2759"/>
<name>A0A6A6PC04_9PEZI</name>
<dbReference type="AlphaFoldDB" id="A0A6A6PC04"/>
<keyword evidence="4" id="KW-1185">Reference proteome</keyword>
<keyword evidence="2" id="KW-0812">Transmembrane</keyword>
<evidence type="ECO:0000313" key="4">
    <source>
        <dbReference type="Proteomes" id="UP000799766"/>
    </source>
</evidence>
<dbReference type="Pfam" id="PF08645">
    <property type="entry name" value="PNK3P"/>
    <property type="match status" value="1"/>
</dbReference>
<feature type="transmembrane region" description="Helical" evidence="2">
    <location>
        <begin position="457"/>
        <end position="480"/>
    </location>
</feature>
<dbReference type="InterPro" id="IPR027417">
    <property type="entry name" value="P-loop_NTPase"/>
</dbReference>
<keyword evidence="3" id="KW-0808">Transferase</keyword>
<accession>A0A6A6PC04</accession>
<dbReference type="NCBIfam" id="TIGR01664">
    <property type="entry name" value="DNA-3'-Pase"/>
    <property type="match status" value="1"/>
</dbReference>
<dbReference type="Gene3D" id="3.40.50.1000">
    <property type="entry name" value="HAD superfamily/HAD-like"/>
    <property type="match status" value="1"/>
</dbReference>
<dbReference type="InterPro" id="IPR036412">
    <property type="entry name" value="HAD-like_sf"/>
</dbReference>
<dbReference type="PANTHER" id="PTHR12083">
    <property type="entry name" value="BIFUNCTIONAL POLYNUCLEOTIDE PHOSPHATASE/KINASE"/>
    <property type="match status" value="1"/>
</dbReference>
<protein>
    <submittedName>
        <fullName evidence="3">Polynucleotide kinase 3 phosphatase-domain-containing protein</fullName>
    </submittedName>
</protein>
<proteinExistence type="predicted"/>
<dbReference type="InterPro" id="IPR006551">
    <property type="entry name" value="Polynucleotide_phosphatase"/>
</dbReference>
<dbReference type="Gene3D" id="3.40.50.300">
    <property type="entry name" value="P-loop containing nucleotide triphosphate hydrolases"/>
    <property type="match status" value="1"/>
</dbReference>
<evidence type="ECO:0000256" key="1">
    <source>
        <dbReference type="SAM" id="MobiDB-lite"/>
    </source>
</evidence>
<dbReference type="GO" id="GO:0046404">
    <property type="term" value="F:ATP-dependent polydeoxyribonucleotide 5'-hydroxyl-kinase activity"/>
    <property type="evidence" value="ECO:0007669"/>
    <property type="project" value="TreeGrafter"/>
</dbReference>
<keyword evidence="2" id="KW-1133">Transmembrane helix</keyword>
<reference evidence="3" key="1">
    <citation type="journal article" date="2020" name="Stud. Mycol.">
        <title>101 Dothideomycetes genomes: a test case for predicting lifestyles and emergence of pathogens.</title>
        <authorList>
            <person name="Haridas S."/>
            <person name="Albert R."/>
            <person name="Binder M."/>
            <person name="Bloem J."/>
            <person name="Labutti K."/>
            <person name="Salamov A."/>
            <person name="Andreopoulos B."/>
            <person name="Baker S."/>
            <person name="Barry K."/>
            <person name="Bills G."/>
            <person name="Bluhm B."/>
            <person name="Cannon C."/>
            <person name="Castanera R."/>
            <person name="Culley D."/>
            <person name="Daum C."/>
            <person name="Ezra D."/>
            <person name="Gonzalez J."/>
            <person name="Henrissat B."/>
            <person name="Kuo A."/>
            <person name="Liang C."/>
            <person name="Lipzen A."/>
            <person name="Lutzoni F."/>
            <person name="Magnuson J."/>
            <person name="Mondo S."/>
            <person name="Nolan M."/>
            <person name="Ohm R."/>
            <person name="Pangilinan J."/>
            <person name="Park H.-J."/>
            <person name="Ramirez L."/>
            <person name="Alfaro M."/>
            <person name="Sun H."/>
            <person name="Tritt A."/>
            <person name="Yoshinaga Y."/>
            <person name="Zwiers L.-H."/>
            <person name="Turgeon B."/>
            <person name="Goodwin S."/>
            <person name="Spatafora J."/>
            <person name="Crous P."/>
            <person name="Grigoriev I."/>
        </authorList>
    </citation>
    <scope>NUCLEOTIDE SEQUENCE</scope>
    <source>
        <strain evidence="3">ATCC 16933</strain>
    </source>
</reference>
<evidence type="ECO:0000256" key="2">
    <source>
        <dbReference type="SAM" id="Phobius"/>
    </source>
</evidence>
<dbReference type="InterPro" id="IPR006549">
    <property type="entry name" value="HAD-SF_hydro_IIIA"/>
</dbReference>
<feature type="region of interest" description="Disordered" evidence="1">
    <location>
        <begin position="1"/>
        <end position="34"/>
    </location>
</feature>
<dbReference type="SUPFAM" id="SSF52540">
    <property type="entry name" value="P-loop containing nucleoside triphosphate hydrolases"/>
    <property type="match status" value="1"/>
</dbReference>
<dbReference type="EMBL" id="MU001671">
    <property type="protein sequence ID" value="KAF2461511.1"/>
    <property type="molecule type" value="Genomic_DNA"/>
</dbReference>
<dbReference type="GO" id="GO:0003690">
    <property type="term" value="F:double-stranded DNA binding"/>
    <property type="evidence" value="ECO:0007669"/>
    <property type="project" value="TreeGrafter"/>
</dbReference>
<dbReference type="GO" id="GO:0006281">
    <property type="term" value="P:DNA repair"/>
    <property type="evidence" value="ECO:0007669"/>
    <property type="project" value="TreeGrafter"/>
</dbReference>
<sequence>MAPSPPRAAGKRATEDRAISPPASKRLKQQSTTTQKAVANFFTPASKKEPEKLTWHVVDQSLLVGRYKTSETSAPSAGMKRRKIAAFDFDSTLITPASGCKFAKDASDWKWWHGSVPGRLRSLYEDGYIVTILSNQSGLNLKEDTKSKSVKSDRKRVSDFKTKVSAVLGQLDLPLTIYAATTQDRFRKPRTGMWNEVCEEYDLRPVPSANEDCVDIENSFFIGDAGGRVSNIGGAESKKTGQSARDFSCSDRNFAANVGIAFKTPEEYFLNAAPAPFEREFDPKSYLQDVHVATPVYSKAHTLELVIFCGSPASGKSTFYWKVLKPLGYERVNQDTLKTRDKCLKQAEEYLKGGISVATDNTNADLETRSYWVKLARSLSAPIRCIWFTAPARLCEHNDAVRALTNSDAGMNPEARTILPKSAFAGFTARFREPKKEEGFEDITKVDFKVCEILSSYIPIFPIIFQSFFFSAMVVVSLILGPWALQGVCSLNYCPIAVYVSL</sequence>
<dbReference type="PANTHER" id="PTHR12083:SF9">
    <property type="entry name" value="BIFUNCTIONAL POLYNUCLEOTIDE PHOSPHATASE_KINASE"/>
    <property type="match status" value="1"/>
</dbReference>
<dbReference type="Pfam" id="PF13671">
    <property type="entry name" value="AAA_33"/>
    <property type="match status" value="2"/>
</dbReference>
<evidence type="ECO:0000313" key="3">
    <source>
        <dbReference type="EMBL" id="KAF2461511.1"/>
    </source>
</evidence>
<dbReference type="FunFam" id="3.40.50.300:FF:000737">
    <property type="entry name" value="Bifunctional polynucleotide phosphatase/kinase"/>
    <property type="match status" value="1"/>
</dbReference>
<dbReference type="SUPFAM" id="SSF56784">
    <property type="entry name" value="HAD-like"/>
    <property type="match status" value="1"/>
</dbReference>
<dbReference type="FunFam" id="3.40.50.1000:FF:000078">
    <property type="entry name" value="Bifunctional polynucleotide phosphatase/kinase"/>
    <property type="match status" value="1"/>
</dbReference>
<organism evidence="3 4">
    <name type="scientific">Lineolata rhizophorae</name>
    <dbReference type="NCBI Taxonomy" id="578093"/>
    <lineage>
        <taxon>Eukaryota</taxon>
        <taxon>Fungi</taxon>
        <taxon>Dikarya</taxon>
        <taxon>Ascomycota</taxon>
        <taxon>Pezizomycotina</taxon>
        <taxon>Dothideomycetes</taxon>
        <taxon>Dothideomycetes incertae sedis</taxon>
        <taxon>Lineolatales</taxon>
        <taxon>Lineolataceae</taxon>
        <taxon>Lineolata</taxon>
    </lineage>
</organism>
<dbReference type="GO" id="GO:0046403">
    <property type="term" value="F:polynucleotide 3'-phosphatase activity"/>
    <property type="evidence" value="ECO:0007669"/>
    <property type="project" value="TreeGrafter"/>
</dbReference>
<keyword evidence="3" id="KW-0418">Kinase</keyword>
<dbReference type="InterPro" id="IPR023214">
    <property type="entry name" value="HAD_sf"/>
</dbReference>